<keyword evidence="2 5" id="KW-0560">Oxidoreductase</keyword>
<name>A0A7W7NV63_9SPHN</name>
<comment type="catalytic activity">
    <reaction evidence="3">
        <text>L-methionyl-[protein] + [thioredoxin]-disulfide + H2O = L-methionyl-(R)-S-oxide-[protein] + [thioredoxin]-dithiol</text>
        <dbReference type="Rhea" id="RHEA:24164"/>
        <dbReference type="Rhea" id="RHEA-COMP:10698"/>
        <dbReference type="Rhea" id="RHEA-COMP:10700"/>
        <dbReference type="Rhea" id="RHEA-COMP:12313"/>
        <dbReference type="Rhea" id="RHEA-COMP:12314"/>
        <dbReference type="ChEBI" id="CHEBI:15377"/>
        <dbReference type="ChEBI" id="CHEBI:16044"/>
        <dbReference type="ChEBI" id="CHEBI:29950"/>
        <dbReference type="ChEBI" id="CHEBI:45764"/>
        <dbReference type="ChEBI" id="CHEBI:50058"/>
        <dbReference type="EC" id="1.8.4.12"/>
    </reaction>
</comment>
<dbReference type="PANTHER" id="PTHR10173:SF57">
    <property type="entry name" value="PEPTIDE-METHIONINE (R)-S-OXIDE REDUCTASE"/>
    <property type="match status" value="1"/>
</dbReference>
<evidence type="ECO:0000313" key="5">
    <source>
        <dbReference type="EMBL" id="MBB4857901.1"/>
    </source>
</evidence>
<dbReference type="InterPro" id="IPR028427">
    <property type="entry name" value="Met_Sox_Rdtase_MsrB"/>
</dbReference>
<dbReference type="NCBIfam" id="TIGR00357">
    <property type="entry name" value="peptide-methionine (R)-S-oxide reductase MsrB"/>
    <property type="match status" value="1"/>
</dbReference>
<evidence type="ECO:0000256" key="2">
    <source>
        <dbReference type="ARBA" id="ARBA00023002"/>
    </source>
</evidence>
<evidence type="ECO:0000259" key="4">
    <source>
        <dbReference type="PROSITE" id="PS51790"/>
    </source>
</evidence>
<evidence type="ECO:0000256" key="1">
    <source>
        <dbReference type="ARBA" id="ARBA00012499"/>
    </source>
</evidence>
<sequence length="169" mass="18463">MDKPVMHAPAPSRRQFLRWLGVGAAMPVVAACGSGDAEAKTYPVRFTPAEWRKRLTPAQFHILREEGTEQPFSSPLNKEHRKGTFLCAADGHPLYASSTKFDSGTGWPSFWKPLPGAVGTSTDFKLGYPRTEVHCMQCGGHLGHVFDDGPKPTGKRYCMNGAALTFRAG</sequence>
<dbReference type="Gene3D" id="2.170.150.20">
    <property type="entry name" value="Peptide methionine sulfoxide reductase"/>
    <property type="match status" value="1"/>
</dbReference>
<evidence type="ECO:0000313" key="6">
    <source>
        <dbReference type="Proteomes" id="UP000555448"/>
    </source>
</evidence>
<dbReference type="EMBL" id="JACHLR010000004">
    <property type="protein sequence ID" value="MBB4857901.1"/>
    <property type="molecule type" value="Genomic_DNA"/>
</dbReference>
<accession>A0A7W7NV63</accession>
<dbReference type="SUPFAM" id="SSF51316">
    <property type="entry name" value="Mss4-like"/>
    <property type="match status" value="1"/>
</dbReference>
<keyword evidence="6" id="KW-1185">Reference proteome</keyword>
<dbReference type="EC" id="1.8.4.12" evidence="1"/>
<dbReference type="GO" id="GO:0005737">
    <property type="term" value="C:cytoplasm"/>
    <property type="evidence" value="ECO:0007669"/>
    <property type="project" value="TreeGrafter"/>
</dbReference>
<feature type="domain" description="MsrB" evidence="4">
    <location>
        <begin position="48"/>
        <end position="169"/>
    </location>
</feature>
<dbReference type="AlphaFoldDB" id="A0A7W7NV63"/>
<dbReference type="PROSITE" id="PS51318">
    <property type="entry name" value="TAT"/>
    <property type="match status" value="1"/>
</dbReference>
<dbReference type="InterPro" id="IPR002579">
    <property type="entry name" value="Met_Sox_Rdtase_MsrB_dom"/>
</dbReference>
<dbReference type="PROSITE" id="PS51257">
    <property type="entry name" value="PROKAR_LIPOPROTEIN"/>
    <property type="match status" value="1"/>
</dbReference>
<dbReference type="GO" id="GO:0030091">
    <property type="term" value="P:protein repair"/>
    <property type="evidence" value="ECO:0007669"/>
    <property type="project" value="InterPro"/>
</dbReference>
<comment type="caution">
    <text evidence="5">The sequence shown here is derived from an EMBL/GenBank/DDBJ whole genome shotgun (WGS) entry which is preliminary data.</text>
</comment>
<dbReference type="Proteomes" id="UP000555448">
    <property type="component" value="Unassembled WGS sequence"/>
</dbReference>
<dbReference type="InterPro" id="IPR006311">
    <property type="entry name" value="TAT_signal"/>
</dbReference>
<dbReference type="GO" id="GO:0033743">
    <property type="term" value="F:peptide-methionine (R)-S-oxide reductase activity"/>
    <property type="evidence" value="ECO:0007669"/>
    <property type="project" value="UniProtKB-EC"/>
</dbReference>
<evidence type="ECO:0000256" key="3">
    <source>
        <dbReference type="ARBA" id="ARBA00048488"/>
    </source>
</evidence>
<protein>
    <recommendedName>
        <fullName evidence="1">peptide-methionine (R)-S-oxide reductase</fullName>
        <ecNumber evidence="1">1.8.4.12</ecNumber>
    </recommendedName>
</protein>
<gene>
    <name evidence="5" type="ORF">HNO88_001215</name>
</gene>
<proteinExistence type="predicted"/>
<dbReference type="PROSITE" id="PS51790">
    <property type="entry name" value="MSRB"/>
    <property type="match status" value="1"/>
</dbReference>
<organism evidence="5 6">
    <name type="scientific">Novosphingobium chloroacetimidivorans</name>
    <dbReference type="NCBI Taxonomy" id="1428314"/>
    <lineage>
        <taxon>Bacteria</taxon>
        <taxon>Pseudomonadati</taxon>
        <taxon>Pseudomonadota</taxon>
        <taxon>Alphaproteobacteria</taxon>
        <taxon>Sphingomonadales</taxon>
        <taxon>Sphingomonadaceae</taxon>
        <taxon>Novosphingobium</taxon>
    </lineage>
</organism>
<dbReference type="PANTHER" id="PTHR10173">
    <property type="entry name" value="METHIONINE SULFOXIDE REDUCTASE"/>
    <property type="match status" value="1"/>
</dbReference>
<dbReference type="RefSeq" id="WP_376768753.1">
    <property type="nucleotide sequence ID" value="NZ_JACHLR010000004.1"/>
</dbReference>
<reference evidence="5 6" key="1">
    <citation type="submission" date="2020-08" db="EMBL/GenBank/DDBJ databases">
        <title>Functional genomics of gut bacteria from endangered species of beetles.</title>
        <authorList>
            <person name="Carlos-Shanley C."/>
        </authorList>
    </citation>
    <scope>NUCLEOTIDE SEQUENCE [LARGE SCALE GENOMIC DNA]</scope>
    <source>
        <strain evidence="5 6">S00245</strain>
    </source>
</reference>
<dbReference type="Pfam" id="PF01641">
    <property type="entry name" value="SelR"/>
    <property type="match status" value="1"/>
</dbReference>
<dbReference type="InterPro" id="IPR011057">
    <property type="entry name" value="Mss4-like_sf"/>
</dbReference>
<dbReference type="GO" id="GO:0006979">
    <property type="term" value="P:response to oxidative stress"/>
    <property type="evidence" value="ECO:0007669"/>
    <property type="project" value="InterPro"/>
</dbReference>